<dbReference type="eggNOG" id="ENOG502S45I">
    <property type="taxonomic scope" value="Eukaryota"/>
</dbReference>
<evidence type="ECO:0000259" key="2">
    <source>
        <dbReference type="Pfam" id="PF01910"/>
    </source>
</evidence>
<comment type="similarity">
    <text evidence="1">Belongs to the UPF0045 family.</text>
</comment>
<dbReference type="InterPro" id="IPR002767">
    <property type="entry name" value="Thiamine_BP"/>
</dbReference>
<name>A0A099P1V2_PICKU</name>
<sequence length="151" mass="16879">MVIPLKPQAEPSISEVQKSQSISLQEFDELLLNRIIQLGADKMHLATILARSPKSPTNIYSQIGPIDSIEKALELAKPLLEASGQEYVIHDGGFTIDAEWKDAMTLVGQIHEHLHKSGFVRVHSDMRVGTRTDKAQTMQDKINVVEKKLKQ</sequence>
<protein>
    <recommendedName>
        <fullName evidence="2">Thiamine-binding protein domain-containing protein</fullName>
    </recommendedName>
</protein>
<feature type="domain" description="Thiamine-binding protein" evidence="2">
    <location>
        <begin position="68"/>
        <end position="146"/>
    </location>
</feature>
<dbReference type="Gene3D" id="3.30.70.930">
    <property type="match status" value="1"/>
</dbReference>
<dbReference type="PANTHER" id="PTHR33777:SF1">
    <property type="entry name" value="UPF0045 PROTEIN ECM15"/>
    <property type="match status" value="1"/>
</dbReference>
<organism evidence="3 4">
    <name type="scientific">Pichia kudriavzevii</name>
    <name type="common">Yeast</name>
    <name type="synonym">Issatchenkia orientalis</name>
    <dbReference type="NCBI Taxonomy" id="4909"/>
    <lineage>
        <taxon>Eukaryota</taxon>
        <taxon>Fungi</taxon>
        <taxon>Dikarya</taxon>
        <taxon>Ascomycota</taxon>
        <taxon>Saccharomycotina</taxon>
        <taxon>Pichiomycetes</taxon>
        <taxon>Pichiales</taxon>
        <taxon>Pichiaceae</taxon>
        <taxon>Pichia</taxon>
    </lineage>
</organism>
<dbReference type="EMBL" id="JQFK01000013">
    <property type="protein sequence ID" value="KGK38998.1"/>
    <property type="molecule type" value="Genomic_DNA"/>
</dbReference>
<dbReference type="SUPFAM" id="SSF89957">
    <property type="entry name" value="MTH1187/YkoF-like"/>
    <property type="match status" value="1"/>
</dbReference>
<dbReference type="Pfam" id="PF01910">
    <property type="entry name" value="Thiamine_BP"/>
    <property type="match status" value="1"/>
</dbReference>
<dbReference type="AlphaFoldDB" id="A0A099P1V2"/>
<evidence type="ECO:0000313" key="4">
    <source>
        <dbReference type="Proteomes" id="UP000029867"/>
    </source>
</evidence>
<reference evidence="4" key="1">
    <citation type="journal article" date="2014" name="Microb. Cell Fact.">
        <title>Exploiting Issatchenkia orientalis SD108 for succinic acid production.</title>
        <authorList>
            <person name="Xiao H."/>
            <person name="Shao Z."/>
            <person name="Jiang Y."/>
            <person name="Dole S."/>
            <person name="Zhao H."/>
        </authorList>
    </citation>
    <scope>NUCLEOTIDE SEQUENCE [LARGE SCALE GENOMIC DNA]</scope>
    <source>
        <strain evidence="4">SD108</strain>
    </source>
</reference>
<dbReference type="PANTHER" id="PTHR33777">
    <property type="entry name" value="UPF0045 PROTEIN ECM15"/>
    <property type="match status" value="1"/>
</dbReference>
<dbReference type="InterPro" id="IPR051614">
    <property type="entry name" value="UPF0045_domain"/>
</dbReference>
<comment type="caution">
    <text evidence="3">The sequence shown here is derived from an EMBL/GenBank/DDBJ whole genome shotgun (WGS) entry which is preliminary data.</text>
</comment>
<dbReference type="GO" id="GO:0005829">
    <property type="term" value="C:cytosol"/>
    <property type="evidence" value="ECO:0007669"/>
    <property type="project" value="TreeGrafter"/>
</dbReference>
<gene>
    <name evidence="3" type="ORF">JL09_g1825</name>
</gene>
<proteinExistence type="inferred from homology"/>
<dbReference type="HOGENOM" id="CLU_1731712_0_0_1"/>
<dbReference type="VEuPathDB" id="FungiDB:C5L36_0B12095"/>
<dbReference type="NCBIfam" id="TIGR00106">
    <property type="entry name" value="MTH1187 family thiamine-binding protein"/>
    <property type="match status" value="1"/>
</dbReference>
<accession>A0A099P1V2</accession>
<dbReference type="Proteomes" id="UP000029867">
    <property type="component" value="Unassembled WGS sequence"/>
</dbReference>
<dbReference type="InterPro" id="IPR029756">
    <property type="entry name" value="MTH1187/YkoF-like"/>
</dbReference>
<evidence type="ECO:0000313" key="3">
    <source>
        <dbReference type="EMBL" id="KGK38998.1"/>
    </source>
</evidence>
<evidence type="ECO:0000256" key="1">
    <source>
        <dbReference type="ARBA" id="ARBA00010272"/>
    </source>
</evidence>